<dbReference type="Proteomes" id="UP000008631">
    <property type="component" value="Chromosome"/>
</dbReference>
<feature type="region of interest" description="Disordered" evidence="1">
    <location>
        <begin position="1"/>
        <end position="25"/>
    </location>
</feature>
<proteinExistence type="predicted"/>
<dbReference type="NCBIfam" id="TIGR03936">
    <property type="entry name" value="sam_1_link_chp"/>
    <property type="match status" value="1"/>
</dbReference>
<feature type="region of interest" description="Disordered" evidence="1">
    <location>
        <begin position="292"/>
        <end position="331"/>
    </location>
</feature>
<dbReference type="InParanoid" id="E8R4U8"/>
<dbReference type="RefSeq" id="WP_013563983.1">
    <property type="nucleotide sequence ID" value="NC_014962.1"/>
</dbReference>
<sequence>MTVPASPETGARHLPAPALPPLGGERPAVTRVRLRFAKTGDLRFISHHDLMRCLERMLRRAELPMSYSQGYNPRPKLVFPLPLGLGVEGRREPLELSLTEPLSAQETARRLQAQAPEGLRFLEGPTNQRDLAPGRAGHPVWAVYSVRWPERSVASTDPTFYDGRLGPGIKLRLAPGRTLCAAPDPCRVEHAIASLLQAPTAPLVRSRPDRPHDQPVTIDLKESLLDLRLDYEPDPNAPDPPATRPVLRFTLRALTQGAARAEELLAYLDALSITQSGGVLSRDDVTLADELVESPSSSPTTNRDNPAIRAGDGHSDVSDDDRDLGLDPDRV</sequence>
<dbReference type="OrthoDB" id="9780488at2"/>
<feature type="compositionally biased region" description="Basic and acidic residues" evidence="1">
    <location>
        <begin position="311"/>
        <end position="331"/>
    </location>
</feature>
<protein>
    <recommendedName>
        <fullName evidence="2">DUF2344 domain-containing protein</fullName>
    </recommendedName>
</protein>
<dbReference type="InterPro" id="IPR018768">
    <property type="entry name" value="DUF2344"/>
</dbReference>
<feature type="compositionally biased region" description="Polar residues" evidence="1">
    <location>
        <begin position="294"/>
        <end position="304"/>
    </location>
</feature>
<reference evidence="3 4" key="2">
    <citation type="journal article" date="2011" name="Stand. Genomic Sci.">
        <title>Complete genome sequence of Isosphaera pallida type strain (IS1B).</title>
        <authorList>
            <consortium name="US DOE Joint Genome Institute (JGI-PGF)"/>
            <person name="Goker M."/>
            <person name="Cleland D."/>
            <person name="Saunders E."/>
            <person name="Lapidus A."/>
            <person name="Nolan M."/>
            <person name="Lucas S."/>
            <person name="Hammon N."/>
            <person name="Deshpande S."/>
            <person name="Cheng J.F."/>
            <person name="Tapia R."/>
            <person name="Han C."/>
            <person name="Goodwin L."/>
            <person name="Pitluck S."/>
            <person name="Liolios K."/>
            <person name="Pagani I."/>
            <person name="Ivanova N."/>
            <person name="Mavromatis K."/>
            <person name="Pati A."/>
            <person name="Chen A."/>
            <person name="Palaniappan K."/>
            <person name="Land M."/>
            <person name="Hauser L."/>
            <person name="Chang Y.J."/>
            <person name="Jeffries C.D."/>
            <person name="Detter J.C."/>
            <person name="Beck B."/>
            <person name="Woyke T."/>
            <person name="Bristow J."/>
            <person name="Eisen J.A."/>
            <person name="Markowitz V."/>
            <person name="Hugenholtz P."/>
            <person name="Kyrpides N.C."/>
            <person name="Klenk H.P."/>
        </authorList>
    </citation>
    <scope>NUCLEOTIDE SEQUENCE [LARGE SCALE GENOMIC DNA]</scope>
    <source>
        <strain evidence="4">ATCC 43644 / DSM 9630 / IS1B</strain>
    </source>
</reference>
<evidence type="ECO:0000313" key="3">
    <source>
        <dbReference type="EMBL" id="ADV61694.1"/>
    </source>
</evidence>
<dbReference type="AlphaFoldDB" id="E8R4U8"/>
<evidence type="ECO:0000256" key="1">
    <source>
        <dbReference type="SAM" id="MobiDB-lite"/>
    </source>
</evidence>
<gene>
    <name evidence="3" type="ordered locus">Isop_1106</name>
</gene>
<dbReference type="eggNOG" id="COG5011">
    <property type="taxonomic scope" value="Bacteria"/>
</dbReference>
<reference key="1">
    <citation type="submission" date="2010-11" db="EMBL/GenBank/DDBJ databases">
        <title>The complete sequence of chromosome of Isophaera pallida ATCC 43644.</title>
        <authorList>
            <consortium name="US DOE Joint Genome Institute (JGI-PGF)"/>
            <person name="Lucas S."/>
            <person name="Copeland A."/>
            <person name="Lapidus A."/>
            <person name="Bruce D."/>
            <person name="Goodwin L."/>
            <person name="Pitluck S."/>
            <person name="Kyrpides N."/>
            <person name="Mavromatis K."/>
            <person name="Pagani I."/>
            <person name="Ivanova N."/>
            <person name="Saunders E."/>
            <person name="Brettin T."/>
            <person name="Detter J.C."/>
            <person name="Han C."/>
            <person name="Tapia R."/>
            <person name="Land M."/>
            <person name="Hauser L."/>
            <person name="Markowitz V."/>
            <person name="Cheng J.-F."/>
            <person name="Hugenholtz P."/>
            <person name="Woyke T."/>
            <person name="Wu D."/>
            <person name="Eisen J.A."/>
        </authorList>
    </citation>
    <scope>NUCLEOTIDE SEQUENCE</scope>
    <source>
        <strain>ATCC 43644</strain>
    </source>
</reference>
<dbReference type="EMBL" id="CP002353">
    <property type="protein sequence ID" value="ADV61694.1"/>
    <property type="molecule type" value="Genomic_DNA"/>
</dbReference>
<dbReference type="HOGENOM" id="CLU_838824_0_0_0"/>
<evidence type="ECO:0000313" key="4">
    <source>
        <dbReference type="Proteomes" id="UP000008631"/>
    </source>
</evidence>
<dbReference type="Pfam" id="PF10105">
    <property type="entry name" value="DUF2344"/>
    <property type="match status" value="1"/>
</dbReference>
<dbReference type="STRING" id="575540.Isop_1106"/>
<organism evidence="3 4">
    <name type="scientific">Isosphaera pallida (strain ATCC 43644 / DSM 9630 / IS1B)</name>
    <dbReference type="NCBI Taxonomy" id="575540"/>
    <lineage>
        <taxon>Bacteria</taxon>
        <taxon>Pseudomonadati</taxon>
        <taxon>Planctomycetota</taxon>
        <taxon>Planctomycetia</taxon>
        <taxon>Isosphaerales</taxon>
        <taxon>Isosphaeraceae</taxon>
        <taxon>Isosphaera</taxon>
    </lineage>
</organism>
<keyword evidence="4" id="KW-1185">Reference proteome</keyword>
<accession>E8R4U8</accession>
<dbReference type="KEGG" id="ipa:Isop_1106"/>
<feature type="compositionally biased region" description="Low complexity" evidence="1">
    <location>
        <begin position="12"/>
        <end position="25"/>
    </location>
</feature>
<evidence type="ECO:0000259" key="2">
    <source>
        <dbReference type="Pfam" id="PF10105"/>
    </source>
</evidence>
<feature type="domain" description="DUF2344" evidence="2">
    <location>
        <begin position="31"/>
        <end position="146"/>
    </location>
</feature>
<name>E8R4U8_ISOPI</name>